<dbReference type="PANTHER" id="PTHR16029:SF11">
    <property type="entry name" value="CENTROSOMAL PROTEIN OF 192 KDA"/>
    <property type="match status" value="1"/>
</dbReference>
<reference evidence="5" key="1">
    <citation type="journal article" date="2011" name="Genome Biol.">
        <title>Comparative genomics of the social amoebae Dictyostelium discoideum and Dictyostelium purpureum.</title>
        <authorList>
            <consortium name="US DOE Joint Genome Institute (JGI-PGF)"/>
            <person name="Sucgang R."/>
            <person name="Kuo A."/>
            <person name="Tian X."/>
            <person name="Salerno W."/>
            <person name="Parikh A."/>
            <person name="Feasley C.L."/>
            <person name="Dalin E."/>
            <person name="Tu H."/>
            <person name="Huang E."/>
            <person name="Barry K."/>
            <person name="Lindquist E."/>
            <person name="Shapiro H."/>
            <person name="Bruce D."/>
            <person name="Schmutz J."/>
            <person name="Salamov A."/>
            <person name="Fey P."/>
            <person name="Gaudet P."/>
            <person name="Anjard C."/>
            <person name="Babu M.M."/>
            <person name="Basu S."/>
            <person name="Bushmanova Y."/>
            <person name="van der Wel H."/>
            <person name="Katoh-Kurasawa M."/>
            <person name="Dinh C."/>
            <person name="Coutinho P.M."/>
            <person name="Saito T."/>
            <person name="Elias M."/>
            <person name="Schaap P."/>
            <person name="Kay R.R."/>
            <person name="Henrissat B."/>
            <person name="Eichinger L."/>
            <person name="Rivero F."/>
            <person name="Putnam N.H."/>
            <person name="West C.M."/>
            <person name="Loomis W.F."/>
            <person name="Chisholm R.L."/>
            <person name="Shaulsky G."/>
            <person name="Strassmann J.E."/>
            <person name="Queller D.C."/>
            <person name="Kuspa A."/>
            <person name="Grigoriev I.V."/>
        </authorList>
    </citation>
    <scope>NUCLEOTIDE SEQUENCE [LARGE SCALE GENOMIC DNA]</scope>
    <source>
        <strain evidence="5">QSDP1</strain>
    </source>
</reference>
<feature type="compositionally biased region" description="Low complexity" evidence="1">
    <location>
        <begin position="1316"/>
        <end position="1334"/>
    </location>
</feature>
<dbReference type="FunCoup" id="F0ZD35">
    <property type="interactions" value="527"/>
</dbReference>
<gene>
    <name evidence="4" type="ORF">DICPUDRAFT_149207</name>
</gene>
<feature type="compositionally biased region" description="Polar residues" evidence="1">
    <location>
        <begin position="742"/>
        <end position="753"/>
    </location>
</feature>
<dbReference type="GO" id="GO:0071539">
    <property type="term" value="P:protein localization to centrosome"/>
    <property type="evidence" value="ECO:0000318"/>
    <property type="project" value="GO_Central"/>
</dbReference>
<dbReference type="InParanoid" id="F0ZD35"/>
<dbReference type="eggNOG" id="ENOG502RC5N">
    <property type="taxonomic scope" value="Eukaryota"/>
</dbReference>
<dbReference type="VEuPathDB" id="AmoebaDB:DICPUDRAFT_149207"/>
<dbReference type="GO" id="GO:0090222">
    <property type="term" value="P:centrosome-templated microtubule nucleation"/>
    <property type="evidence" value="ECO:0007669"/>
    <property type="project" value="InterPro"/>
</dbReference>
<feature type="compositionally biased region" description="Low complexity" evidence="1">
    <location>
        <begin position="1365"/>
        <end position="1392"/>
    </location>
</feature>
<feature type="compositionally biased region" description="Polar residues" evidence="1">
    <location>
        <begin position="1628"/>
        <end position="1643"/>
    </location>
</feature>
<protein>
    <submittedName>
        <fullName evidence="4">Uncharacterized protein</fullName>
    </submittedName>
</protein>
<dbReference type="KEGG" id="dpp:DICPUDRAFT_149207"/>
<sequence length="2059" mass="234261">MTTQHVNPFSRVYASAEINNNYDNNNNNDNNNDNNNNSNNFLNEFNDKLNKDFSDIYQFGDSGGYNNNIYGSKINNGRGFIDDTKFMGGAGAGAGAGGIDNYSYVGNLTNDSNSTKNPSMLFDSRVHNSNTNQNSSNTTDQSLHNSNILDRQNSFLNSYKNQSQQRQPPKNSQDNFINKHINRQPPQPQTATIQPQHSDNFNNNKNFGNSLSISNFDGDENILDNDPYLSFDVTNPNININEEQYYDENPQEIIDSNGIEDNQQPQEEHINEPLVYYSDGEARTPGSYFKSRSANMSGDQSINFGTYNDSFSNRINLNGSMNGAGGYNNSNNYNHNQTINENERSINNQMQSPHNNLPNTTVNTSIGTVNIPNYPSPVGYTPERGYLDYETYIRLKERYLKNIDDTNLPASTTTTPKNNISKNLNQSGLHNNRNPSFSVSSIDSKYYNQKETSQSKTIQAQKSTPTTSNKQKNITNMLDYPMVIIEKSINFESCELEWTIVKDIVITNPHLKSVTLSNLNIYGLDRNCFNLKVSEKYLPANKSHSMIIIEPSSYITIAIQYSPTTENLPTSADNVHHANLIFTSTATDSTHLEDFYTTEFSVRPISNSGIVCNFSIPITGTPSSNILNDYNYLYSYNIWDMGECDINSTLNSNLSIHFPYGNKLAFEFSGEGFTFEKQPNDKVALKFSVPKSQVYKGEVTIIDKITGQKKNVQLLATINNNQPQQQPQLQQKKSQQPITIDPSPSQSPNSLLISSIRDQKNNNINDKEREKERIEKEKEREKLERYERDRIENEKERERERIEREISEREQQQYQISPNRIPLKISNYVLENGIKMIYEQRKQIQPTDTLPILCISNEPIEIECSSTLPDVFVISPSTLLVQPNSTLPLQIRYQPPADVLSHRAALILSAPSITNEKIKIDLVGVTESSSYIPPSPLKVFRGDTRKKINQQQRPQEIIEENEEEEQIQFPIRPPLFQNYDNNEDYQLDNSSVIFHHNDDLTTLSKKPSLYCNKKLVHFGGVRLGETKTITITLTSTLPVALHLKAAFKQSKFGKFFSVLSGNQLLISPNDKGEVEIQYAPLSVDSHDSVIVFSSLNNDISFSVPIIGYGGNAKMEISSSARDFRDSTNSIGTILYVNKHSNDNKSLYCTFSVKNTGQRSGFIRAISAFSNSRSSISPDRVVIGVGETQEFRLNIHPLSGDINSLLLQVQESLKNSTMSHGKVKLYYGDELSRLRCINSKLYRLDKYKSTTNSNEISFEGDFLFDYKYKDDYQDDLNKRELLITENTNSKDANDYDLDTEDDSIAFYQHLSNIKISPIIGNPPINSNKKNNVNFERNNDNGDDGEGDNNFTKNNNGGGVGFHSSREGNFSGSSNNNINNSINRNNSNRSNNNQDEDINNIMDINNLNNNIDNLYLAKMNNNFSEINSLSSENKIKKSNILDNLNDNKKNIFKSKSMFDFGNDLNQPSKQNSTPTNKQKQQEQFLKQQIEQHQEKLLQQQLHQEQLLEQQKLFQEKLLERQQQQEKILQQQIEQQQEQIFKQQQLFQQQQLQQQQQQQIQEQEQQEIIQQQKKNDEVYSNQQKSQYGTISTMNKPSLFQGKSSKPPISSNFSNQSLFSNNGIRNGVNNNTKSMVNNKSPSPSLSPTIEIVDEAHKEQRYQQSYNNKKTLGDDNNLGNSSYRDTLIASYNPFLQQQQQQQEEEEKENNENNFPRQEYSVYSNKNMVSQFNNNINTPPFKTNSVNLPKPSFSNQNFEENSENSGKSIYQNLNSTKGFKSMASGLNTSMGSTNNIGMTSLDNMKGMNGNTLVESEGSIKIPNFNDTINQSEDDEEFDKTKNFGFSDLDIDLNSTFNNNKTTPSKSVLSPRGSKRQLDSQFGISQQQQLDISEFENNTTPLKSNSNFTTKPTSFFDNSISNGTNNSTLRPSSDSLFNTNFNTTSTNTLNNPFKSPQSYFNNTFTNKKQQQQQYFDDQQVGSYFEDDEFNDNQKVINYNETINQMNNNNFANEMDRKAKQSSQVKFNSMPFPTMHNSTNQNLKSILKKTNPQNINHQTSFFNSLKN</sequence>
<dbReference type="RefSeq" id="XP_003285345.1">
    <property type="nucleotide sequence ID" value="XM_003285297.1"/>
</dbReference>
<dbReference type="STRING" id="5786.F0ZD35"/>
<evidence type="ECO:0000259" key="3">
    <source>
        <dbReference type="Pfam" id="PF22074"/>
    </source>
</evidence>
<dbReference type="GO" id="GO:0051298">
    <property type="term" value="P:centrosome duplication"/>
    <property type="evidence" value="ECO:0007669"/>
    <property type="project" value="InterPro"/>
</dbReference>
<feature type="region of interest" description="Disordered" evidence="1">
    <location>
        <begin position="159"/>
        <end position="206"/>
    </location>
</feature>
<dbReference type="Pfam" id="PF22074">
    <property type="entry name" value="Cep192_D5"/>
    <property type="match status" value="1"/>
</dbReference>
<dbReference type="InterPro" id="IPR054090">
    <property type="entry name" value="Cep192_Spd-2-like_dom"/>
</dbReference>
<proteinExistence type="predicted"/>
<dbReference type="GO" id="GO:0005814">
    <property type="term" value="C:centriole"/>
    <property type="evidence" value="ECO:0000318"/>
    <property type="project" value="GO_Central"/>
</dbReference>
<feature type="compositionally biased region" description="Low complexity" evidence="1">
    <location>
        <begin position="1606"/>
        <end position="1627"/>
    </location>
</feature>
<feature type="compositionally biased region" description="Polar residues" evidence="1">
    <location>
        <begin position="159"/>
        <end position="176"/>
    </location>
</feature>
<name>F0ZD35_DICPU</name>
<organism evidence="4 5">
    <name type="scientific">Dictyostelium purpureum</name>
    <name type="common">Slime mold</name>
    <dbReference type="NCBI Taxonomy" id="5786"/>
    <lineage>
        <taxon>Eukaryota</taxon>
        <taxon>Amoebozoa</taxon>
        <taxon>Evosea</taxon>
        <taxon>Eumycetozoa</taxon>
        <taxon>Dictyostelia</taxon>
        <taxon>Dictyosteliales</taxon>
        <taxon>Dictyosteliaceae</taxon>
        <taxon>Dictyostelium</taxon>
    </lineage>
</organism>
<dbReference type="InterPro" id="IPR054091">
    <property type="entry name" value="Cep192-like_D5"/>
</dbReference>
<evidence type="ECO:0000313" key="4">
    <source>
        <dbReference type="EMBL" id="EGC38131.1"/>
    </source>
</evidence>
<evidence type="ECO:0000259" key="2">
    <source>
        <dbReference type="Pfam" id="PF22073"/>
    </source>
</evidence>
<feature type="region of interest" description="Disordered" evidence="1">
    <location>
        <begin position="450"/>
        <end position="472"/>
    </location>
</feature>
<accession>F0ZD35</accession>
<feature type="compositionally biased region" description="Polar residues" evidence="1">
    <location>
        <begin position="1461"/>
        <end position="1474"/>
    </location>
</feature>
<dbReference type="PANTHER" id="PTHR16029">
    <property type="entry name" value="CENTROSOMAL PROTEIN OF 192 KDA"/>
    <property type="match status" value="1"/>
</dbReference>
<feature type="region of interest" description="Disordered" evidence="1">
    <location>
        <begin position="722"/>
        <end position="784"/>
    </location>
</feature>
<dbReference type="Gene3D" id="2.60.40.10">
    <property type="entry name" value="Immunoglobulins"/>
    <property type="match status" value="1"/>
</dbReference>
<evidence type="ECO:0000256" key="1">
    <source>
        <dbReference type="SAM" id="MobiDB-lite"/>
    </source>
</evidence>
<dbReference type="Proteomes" id="UP000001064">
    <property type="component" value="Unassembled WGS sequence"/>
</dbReference>
<dbReference type="InterPro" id="IPR039103">
    <property type="entry name" value="Spd-2/CEP192"/>
</dbReference>
<feature type="region of interest" description="Disordered" evidence="1">
    <location>
        <begin position="406"/>
        <end position="435"/>
    </location>
</feature>
<dbReference type="OrthoDB" id="67059at2759"/>
<feature type="compositionally biased region" description="Polar residues" evidence="1">
    <location>
        <begin position="408"/>
        <end position="435"/>
    </location>
</feature>
<dbReference type="GeneID" id="10502695"/>
<dbReference type="Pfam" id="PF22073">
    <property type="entry name" value="Cep192_D4"/>
    <property type="match status" value="1"/>
</dbReference>
<feature type="region of interest" description="Disordered" evidence="1">
    <location>
        <begin position="1456"/>
        <end position="1476"/>
    </location>
</feature>
<dbReference type="GO" id="GO:0007098">
    <property type="term" value="P:centrosome cycle"/>
    <property type="evidence" value="ECO:0000318"/>
    <property type="project" value="GO_Central"/>
</dbReference>
<feature type="region of interest" description="Disordered" evidence="1">
    <location>
        <begin position="1569"/>
        <end position="1643"/>
    </location>
</feature>
<dbReference type="GO" id="GO:0000242">
    <property type="term" value="C:pericentriolar material"/>
    <property type="evidence" value="ECO:0000318"/>
    <property type="project" value="GO_Central"/>
</dbReference>
<feature type="region of interest" description="Disordered" evidence="1">
    <location>
        <begin position="115"/>
        <end position="145"/>
    </location>
</feature>
<dbReference type="EMBL" id="GL870983">
    <property type="protein sequence ID" value="EGC38131.1"/>
    <property type="molecule type" value="Genomic_DNA"/>
</dbReference>
<feature type="compositionally biased region" description="Low complexity" evidence="1">
    <location>
        <begin position="189"/>
        <end position="206"/>
    </location>
</feature>
<feature type="domain" description="Cep192-like" evidence="3">
    <location>
        <begin position="1133"/>
        <end position="1270"/>
    </location>
</feature>
<feature type="compositionally biased region" description="Low complexity" evidence="1">
    <location>
        <begin position="722"/>
        <end position="737"/>
    </location>
</feature>
<dbReference type="GO" id="GO:0005737">
    <property type="term" value="C:cytoplasm"/>
    <property type="evidence" value="ECO:0000318"/>
    <property type="project" value="GO_Central"/>
</dbReference>
<feature type="region of interest" description="Disordered" evidence="1">
    <location>
        <begin position="19"/>
        <end position="41"/>
    </location>
</feature>
<dbReference type="OMA" id="CELEWTI"/>
<feature type="domain" description="Cep192/Spd-2-like" evidence="2">
    <location>
        <begin position="1006"/>
        <end position="1110"/>
    </location>
</feature>
<keyword evidence="5" id="KW-1185">Reference proteome</keyword>
<dbReference type="GO" id="GO:0090307">
    <property type="term" value="P:mitotic spindle assembly"/>
    <property type="evidence" value="ECO:0000318"/>
    <property type="project" value="GO_Central"/>
</dbReference>
<feature type="region of interest" description="Disordered" evidence="1">
    <location>
        <begin position="1316"/>
        <end position="1392"/>
    </location>
</feature>
<feature type="compositionally biased region" description="Basic and acidic residues" evidence="1">
    <location>
        <begin position="757"/>
        <end position="784"/>
    </location>
</feature>
<feature type="compositionally biased region" description="Low complexity" evidence="1">
    <location>
        <begin position="128"/>
        <end position="139"/>
    </location>
</feature>
<feature type="compositionally biased region" description="Polar residues" evidence="1">
    <location>
        <begin position="1575"/>
        <end position="1605"/>
    </location>
</feature>
<evidence type="ECO:0000313" key="5">
    <source>
        <dbReference type="Proteomes" id="UP000001064"/>
    </source>
</evidence>
<dbReference type="InterPro" id="IPR013783">
    <property type="entry name" value="Ig-like_fold"/>
</dbReference>